<proteinExistence type="predicted"/>
<accession>A0AAD7DML1</accession>
<protein>
    <submittedName>
        <fullName evidence="1">Uncharacterized protein</fullName>
    </submittedName>
</protein>
<dbReference type="Proteomes" id="UP001221757">
    <property type="component" value="Unassembled WGS sequence"/>
</dbReference>
<dbReference type="EMBL" id="JARKIE010000038">
    <property type="protein sequence ID" value="KAJ7695363.1"/>
    <property type="molecule type" value="Genomic_DNA"/>
</dbReference>
<organism evidence="1 2">
    <name type="scientific">Mycena rosella</name>
    <name type="common">Pink bonnet</name>
    <name type="synonym">Agaricus rosellus</name>
    <dbReference type="NCBI Taxonomy" id="1033263"/>
    <lineage>
        <taxon>Eukaryota</taxon>
        <taxon>Fungi</taxon>
        <taxon>Dikarya</taxon>
        <taxon>Basidiomycota</taxon>
        <taxon>Agaricomycotina</taxon>
        <taxon>Agaricomycetes</taxon>
        <taxon>Agaricomycetidae</taxon>
        <taxon>Agaricales</taxon>
        <taxon>Marasmiineae</taxon>
        <taxon>Mycenaceae</taxon>
        <taxon>Mycena</taxon>
    </lineage>
</organism>
<keyword evidence="2" id="KW-1185">Reference proteome</keyword>
<name>A0AAD7DML1_MYCRO</name>
<reference evidence="1" key="1">
    <citation type="submission" date="2023-03" db="EMBL/GenBank/DDBJ databases">
        <title>Massive genome expansion in bonnet fungi (Mycena s.s.) driven by repeated elements and novel gene families across ecological guilds.</title>
        <authorList>
            <consortium name="Lawrence Berkeley National Laboratory"/>
            <person name="Harder C.B."/>
            <person name="Miyauchi S."/>
            <person name="Viragh M."/>
            <person name="Kuo A."/>
            <person name="Thoen E."/>
            <person name="Andreopoulos B."/>
            <person name="Lu D."/>
            <person name="Skrede I."/>
            <person name="Drula E."/>
            <person name="Henrissat B."/>
            <person name="Morin E."/>
            <person name="Kohler A."/>
            <person name="Barry K."/>
            <person name="LaButti K."/>
            <person name="Morin E."/>
            <person name="Salamov A."/>
            <person name="Lipzen A."/>
            <person name="Mereny Z."/>
            <person name="Hegedus B."/>
            <person name="Baldrian P."/>
            <person name="Stursova M."/>
            <person name="Weitz H."/>
            <person name="Taylor A."/>
            <person name="Grigoriev I.V."/>
            <person name="Nagy L.G."/>
            <person name="Martin F."/>
            <person name="Kauserud H."/>
        </authorList>
    </citation>
    <scope>NUCLEOTIDE SEQUENCE</scope>
    <source>
        <strain evidence="1">CBHHK067</strain>
    </source>
</reference>
<evidence type="ECO:0000313" key="2">
    <source>
        <dbReference type="Proteomes" id="UP001221757"/>
    </source>
</evidence>
<sequence length="61" mass="6871">MGYIPSNECIPCCRPPAWPPSSPCCQPPIWPPSTPSMWYSDHVSLSRCSIYLPVQHLAHFT</sequence>
<gene>
    <name evidence="1" type="ORF">B0H17DRAFT_1055698</name>
</gene>
<dbReference type="AlphaFoldDB" id="A0AAD7DML1"/>
<comment type="caution">
    <text evidence="1">The sequence shown here is derived from an EMBL/GenBank/DDBJ whole genome shotgun (WGS) entry which is preliminary data.</text>
</comment>
<evidence type="ECO:0000313" key="1">
    <source>
        <dbReference type="EMBL" id="KAJ7695363.1"/>
    </source>
</evidence>